<reference evidence="3 4" key="1">
    <citation type="journal article" date="2015" name="Genome Announc.">
        <title>Genomes of Geoalkalibacter ferrihydriticus Z-0531T and Geoalkalibacter subterraneus Red1T, Two Haloalkaliphilic Metal-Reducing Deltaproteobacteria.</title>
        <authorList>
            <person name="Badalamenti J.P."/>
            <person name="Krajmalnik-Brown R."/>
            <person name="Torres C.I."/>
            <person name="Bond D.R."/>
        </authorList>
    </citation>
    <scope>NUCLEOTIDE SEQUENCE [LARGE SCALE GENOMIC DNA]</scope>
    <source>
        <strain evidence="3 4">Red1</strain>
        <plasmid evidence="4">Plasmid pGSUB1</plasmid>
    </source>
</reference>
<comment type="similarity">
    <text evidence="1">Belongs to the GSP E family.</text>
</comment>
<organism evidence="3 4">
    <name type="scientific">Geoalkalibacter subterraneus</name>
    <dbReference type="NCBI Taxonomy" id="483547"/>
    <lineage>
        <taxon>Bacteria</taxon>
        <taxon>Pseudomonadati</taxon>
        <taxon>Thermodesulfobacteriota</taxon>
        <taxon>Desulfuromonadia</taxon>
        <taxon>Desulfuromonadales</taxon>
        <taxon>Geoalkalibacteraceae</taxon>
        <taxon>Geoalkalibacter</taxon>
    </lineage>
</organism>
<protein>
    <submittedName>
        <fullName evidence="3">Twitching motility protein pilT</fullName>
    </submittedName>
</protein>
<dbReference type="Proteomes" id="UP000035036">
    <property type="component" value="Plasmid pGSUB1"/>
</dbReference>
<proteinExistence type="inferred from homology"/>
<dbReference type="Gene3D" id="3.40.50.300">
    <property type="entry name" value="P-loop containing nucleotide triphosphate hydrolases"/>
    <property type="match status" value="1"/>
</dbReference>
<dbReference type="InterPro" id="IPR003593">
    <property type="entry name" value="AAA+_ATPase"/>
</dbReference>
<dbReference type="AlphaFoldDB" id="A0A0B5FLJ0"/>
<dbReference type="GO" id="GO:0016887">
    <property type="term" value="F:ATP hydrolysis activity"/>
    <property type="evidence" value="ECO:0007669"/>
    <property type="project" value="InterPro"/>
</dbReference>
<evidence type="ECO:0000256" key="1">
    <source>
        <dbReference type="ARBA" id="ARBA00006611"/>
    </source>
</evidence>
<dbReference type="PANTHER" id="PTHR30486">
    <property type="entry name" value="TWITCHING MOTILITY PROTEIN PILT"/>
    <property type="match status" value="1"/>
</dbReference>
<sequence length="359" mass="39869">MLDLKYLLQKAVEKGASDLHITINNPPRMRIDGELCNAGTQLLDASQTQELCMQILSPEQKKQLQEGKKELDFAFEIEGVSRFRCNIFHNLKSICGVFRVIPYKILSFEELGLPRIGFSMIDARPGLVLITGATGSGKSTTLAAMVDKINSDRNHHVLTIEDPVEFVHPKKKAIVTQREVGVDTDSFASALKYALREDPDVVLVGEMRDLETISNALTIAETGHLVLATLHTNSAVQSINRIIDVFPSHQQPQVRTQLSFVLKGVFSQKLVPAANGSGRVLALETLCPNNAIRQLIREDKLHQIESHMLSGQRSHGMQVMDMHLVSLVKEGKIRRETAIQHAKNPEDMQSELPQTGLGF</sequence>
<dbReference type="InterPro" id="IPR050921">
    <property type="entry name" value="T4SS_GSP_E_ATPase"/>
</dbReference>
<evidence type="ECO:0000259" key="2">
    <source>
        <dbReference type="PROSITE" id="PS00662"/>
    </source>
</evidence>
<dbReference type="CDD" id="cd01131">
    <property type="entry name" value="PilT"/>
    <property type="match status" value="1"/>
</dbReference>
<keyword evidence="4" id="KW-1185">Reference proteome</keyword>
<evidence type="ECO:0000313" key="4">
    <source>
        <dbReference type="Proteomes" id="UP000035036"/>
    </source>
</evidence>
<keyword evidence="3" id="KW-0614">Plasmid</keyword>
<dbReference type="InterPro" id="IPR027417">
    <property type="entry name" value="P-loop_NTPase"/>
</dbReference>
<dbReference type="NCBIfam" id="TIGR01420">
    <property type="entry name" value="pilT_fam"/>
    <property type="match status" value="1"/>
</dbReference>
<accession>A0A0B5FLJ0</accession>
<dbReference type="InterPro" id="IPR006321">
    <property type="entry name" value="PilT/PilU"/>
</dbReference>
<name>A0A0B5FLJ0_9BACT</name>
<dbReference type="RefSeq" id="WP_040202986.1">
    <property type="nucleotide sequence ID" value="NZ_CP010312.1"/>
</dbReference>
<dbReference type="PANTHER" id="PTHR30486:SF16">
    <property type="entry name" value="TWITCHING MOTILITY PROTEIN PILT"/>
    <property type="match status" value="1"/>
</dbReference>
<dbReference type="KEGG" id="gsb:GSUB_16530"/>
<gene>
    <name evidence="3" type="ORF">GSUB_16530</name>
</gene>
<dbReference type="Pfam" id="PF00437">
    <property type="entry name" value="T2SSE"/>
    <property type="match status" value="1"/>
</dbReference>
<dbReference type="HOGENOM" id="CLU_013446_4_0_7"/>
<dbReference type="OrthoDB" id="9805147at2"/>
<dbReference type="SUPFAM" id="SSF52540">
    <property type="entry name" value="P-loop containing nucleoside triphosphate hydrolases"/>
    <property type="match status" value="1"/>
</dbReference>
<dbReference type="GO" id="GO:0005524">
    <property type="term" value="F:ATP binding"/>
    <property type="evidence" value="ECO:0007669"/>
    <property type="project" value="InterPro"/>
</dbReference>
<geneLocation type="plasmid" evidence="3 4">
    <name>pGSUB1</name>
</geneLocation>
<dbReference type="EMBL" id="CP010312">
    <property type="protein sequence ID" value="AJF08313.1"/>
    <property type="molecule type" value="Genomic_DNA"/>
</dbReference>
<dbReference type="PROSITE" id="PS00662">
    <property type="entry name" value="T2SP_E"/>
    <property type="match status" value="1"/>
</dbReference>
<dbReference type="SMART" id="SM00382">
    <property type="entry name" value="AAA"/>
    <property type="match status" value="1"/>
</dbReference>
<evidence type="ECO:0000313" key="3">
    <source>
        <dbReference type="EMBL" id="AJF08313.1"/>
    </source>
</evidence>
<dbReference type="InterPro" id="IPR001482">
    <property type="entry name" value="T2SS/T4SS_dom"/>
</dbReference>
<feature type="domain" description="Bacterial type II secretion system protein E" evidence="2">
    <location>
        <begin position="195"/>
        <end position="209"/>
    </location>
</feature>
<dbReference type="Gene3D" id="3.30.450.90">
    <property type="match status" value="1"/>
</dbReference>